<evidence type="ECO:0000259" key="2">
    <source>
        <dbReference type="Pfam" id="PF00126"/>
    </source>
</evidence>
<evidence type="ECO:0000313" key="4">
    <source>
        <dbReference type="Proteomes" id="UP001164020"/>
    </source>
</evidence>
<organism evidence="3 4">
    <name type="scientific">Jiella pelagia</name>
    <dbReference type="NCBI Taxonomy" id="2986949"/>
    <lineage>
        <taxon>Bacteria</taxon>
        <taxon>Pseudomonadati</taxon>
        <taxon>Pseudomonadota</taxon>
        <taxon>Alphaproteobacteria</taxon>
        <taxon>Hyphomicrobiales</taxon>
        <taxon>Aurantimonadaceae</taxon>
        <taxon>Jiella</taxon>
    </lineage>
</organism>
<dbReference type="InterPro" id="IPR000847">
    <property type="entry name" value="LysR_HTH_N"/>
</dbReference>
<dbReference type="EMBL" id="CP114029">
    <property type="protein sequence ID" value="WAP67395.1"/>
    <property type="molecule type" value="Genomic_DNA"/>
</dbReference>
<dbReference type="RefSeq" id="WP_268879852.1">
    <property type="nucleotide sequence ID" value="NZ_CP114029.1"/>
</dbReference>
<name>A0ABY7BWE1_9HYPH</name>
<protein>
    <submittedName>
        <fullName evidence="3">LysR family transcriptional regulator</fullName>
    </submittedName>
</protein>
<dbReference type="InterPro" id="IPR036390">
    <property type="entry name" value="WH_DNA-bd_sf"/>
</dbReference>
<dbReference type="PANTHER" id="PTHR30432:SF1">
    <property type="entry name" value="DNA-BINDING TRANSCRIPTIONAL DUAL REGULATOR MODE"/>
    <property type="match status" value="1"/>
</dbReference>
<sequence length="136" mass="14026">MNGPAVAHLRLRLSTDCSIGPGKARLLETIAETGSIAAAGRSLKMSYKRAWGLVEEMNHSFREPLVMSARGGSSGGGACLTPAGAAVLASYRRVEECTEAAVAGEIAALRALLITTPDAGGETDTGPSLPRDDDKT</sequence>
<dbReference type="Proteomes" id="UP001164020">
    <property type="component" value="Chromosome"/>
</dbReference>
<dbReference type="Gene3D" id="1.10.10.10">
    <property type="entry name" value="Winged helix-like DNA-binding domain superfamily/Winged helix DNA-binding domain"/>
    <property type="match status" value="1"/>
</dbReference>
<dbReference type="PANTHER" id="PTHR30432">
    <property type="entry name" value="TRANSCRIPTIONAL REGULATOR MODE"/>
    <property type="match status" value="1"/>
</dbReference>
<accession>A0ABY7BWE1</accession>
<keyword evidence="4" id="KW-1185">Reference proteome</keyword>
<evidence type="ECO:0000256" key="1">
    <source>
        <dbReference type="SAM" id="MobiDB-lite"/>
    </source>
</evidence>
<dbReference type="InterPro" id="IPR051815">
    <property type="entry name" value="Molybdate_resp_trans_reg"/>
</dbReference>
<feature type="domain" description="HTH lysR-type" evidence="2">
    <location>
        <begin position="25"/>
        <end position="84"/>
    </location>
</feature>
<gene>
    <name evidence="3" type="ORF">OH818_17865</name>
</gene>
<feature type="region of interest" description="Disordered" evidence="1">
    <location>
        <begin position="117"/>
        <end position="136"/>
    </location>
</feature>
<dbReference type="InterPro" id="IPR036388">
    <property type="entry name" value="WH-like_DNA-bd_sf"/>
</dbReference>
<dbReference type="SUPFAM" id="SSF46785">
    <property type="entry name" value="Winged helix' DNA-binding domain"/>
    <property type="match status" value="1"/>
</dbReference>
<evidence type="ECO:0000313" key="3">
    <source>
        <dbReference type="EMBL" id="WAP67395.1"/>
    </source>
</evidence>
<reference evidence="3" key="1">
    <citation type="submission" date="2022-12" db="EMBL/GenBank/DDBJ databases">
        <title>Jiella pelagia sp. nov., isolated from phosphonate enriched culture of Northwest Pacific surface seawater.</title>
        <authorList>
            <person name="Shin D.Y."/>
            <person name="Hwang C.Y."/>
        </authorList>
    </citation>
    <scope>NUCLEOTIDE SEQUENCE</scope>
    <source>
        <strain evidence="3">HL-NP1</strain>
    </source>
</reference>
<proteinExistence type="predicted"/>
<dbReference type="Pfam" id="PF00126">
    <property type="entry name" value="HTH_1"/>
    <property type="match status" value="1"/>
</dbReference>